<keyword evidence="5" id="KW-0678">Repressor</keyword>
<dbReference type="PANTHER" id="PTHR23326">
    <property type="entry name" value="CCR4 NOT-RELATED"/>
    <property type="match status" value="1"/>
</dbReference>
<gene>
    <name evidence="14" type="ORF">XAT740_LOCUS43599</name>
</gene>
<dbReference type="InterPro" id="IPR007282">
    <property type="entry name" value="NOT2/3/5_C"/>
</dbReference>
<feature type="compositionally biased region" description="Low complexity" evidence="10">
    <location>
        <begin position="733"/>
        <end position="756"/>
    </location>
</feature>
<name>A0A815XR53_ADIRI</name>
<evidence type="ECO:0000256" key="6">
    <source>
        <dbReference type="ARBA" id="ARBA00023015"/>
    </source>
</evidence>
<keyword evidence="9" id="KW-0175">Coiled coil</keyword>
<protein>
    <recommendedName>
        <fullName evidence="16">CCR4-NOT transcription complex subunit 3</fullName>
    </recommendedName>
</protein>
<dbReference type="InterPro" id="IPR040168">
    <property type="entry name" value="Not2/3/5"/>
</dbReference>
<dbReference type="Proteomes" id="UP000663828">
    <property type="component" value="Unassembled WGS sequence"/>
</dbReference>
<dbReference type="AlphaFoldDB" id="A0A815XR53"/>
<evidence type="ECO:0000256" key="4">
    <source>
        <dbReference type="ARBA" id="ARBA00022490"/>
    </source>
</evidence>
<evidence type="ECO:0000256" key="2">
    <source>
        <dbReference type="ARBA" id="ARBA00004496"/>
    </source>
</evidence>
<dbReference type="Pfam" id="PF15115">
    <property type="entry name" value="HDNR"/>
    <property type="match status" value="1"/>
</dbReference>
<dbReference type="GO" id="GO:0030015">
    <property type="term" value="C:CCR4-NOT core complex"/>
    <property type="evidence" value="ECO:0007669"/>
    <property type="project" value="InterPro"/>
</dbReference>
<evidence type="ECO:0008006" key="16">
    <source>
        <dbReference type="Google" id="ProtNLM"/>
    </source>
</evidence>
<dbReference type="EMBL" id="CAJNOR010005399">
    <property type="protein sequence ID" value="CAF1560727.1"/>
    <property type="molecule type" value="Genomic_DNA"/>
</dbReference>
<feature type="region of interest" description="Disordered" evidence="10">
    <location>
        <begin position="576"/>
        <end position="702"/>
    </location>
</feature>
<feature type="compositionally biased region" description="Polar residues" evidence="10">
    <location>
        <begin position="651"/>
        <end position="662"/>
    </location>
</feature>
<comment type="caution">
    <text evidence="14">The sequence shown here is derived from an EMBL/GenBank/DDBJ whole genome shotgun (WGS) entry which is preliminary data.</text>
</comment>
<evidence type="ECO:0000256" key="1">
    <source>
        <dbReference type="ARBA" id="ARBA00004123"/>
    </source>
</evidence>
<dbReference type="Pfam" id="PF04065">
    <property type="entry name" value="Not3"/>
    <property type="match status" value="1"/>
</dbReference>
<evidence type="ECO:0000313" key="14">
    <source>
        <dbReference type="EMBL" id="CAF1560727.1"/>
    </source>
</evidence>
<evidence type="ECO:0000259" key="11">
    <source>
        <dbReference type="Pfam" id="PF04065"/>
    </source>
</evidence>
<evidence type="ECO:0000259" key="13">
    <source>
        <dbReference type="Pfam" id="PF15115"/>
    </source>
</evidence>
<keyword evidence="6" id="KW-0805">Transcription regulation</keyword>
<feature type="compositionally biased region" description="Polar residues" evidence="10">
    <location>
        <begin position="590"/>
        <end position="601"/>
    </location>
</feature>
<dbReference type="GO" id="GO:2000036">
    <property type="term" value="P:regulation of stem cell population maintenance"/>
    <property type="evidence" value="ECO:0007669"/>
    <property type="project" value="UniProtKB-ARBA"/>
</dbReference>
<feature type="domain" description="NOT2/NOT3/NOT5 C-terminal" evidence="12">
    <location>
        <begin position="1029"/>
        <end position="1131"/>
    </location>
</feature>
<feature type="compositionally biased region" description="Low complexity" evidence="10">
    <location>
        <begin position="610"/>
        <end position="629"/>
    </location>
</feature>
<dbReference type="InterPro" id="IPR007207">
    <property type="entry name" value="Not_N"/>
</dbReference>
<keyword evidence="15" id="KW-1185">Reference proteome</keyword>
<keyword evidence="7" id="KW-0804">Transcription</keyword>
<keyword evidence="4" id="KW-0963">Cytoplasm</keyword>
<reference evidence="14" key="1">
    <citation type="submission" date="2021-02" db="EMBL/GenBank/DDBJ databases">
        <authorList>
            <person name="Nowell W R."/>
        </authorList>
    </citation>
    <scope>NUCLEOTIDE SEQUENCE</scope>
</reference>
<evidence type="ECO:0000256" key="10">
    <source>
        <dbReference type="SAM" id="MobiDB-lite"/>
    </source>
</evidence>
<evidence type="ECO:0000256" key="8">
    <source>
        <dbReference type="ARBA" id="ARBA00023242"/>
    </source>
</evidence>
<evidence type="ECO:0000256" key="3">
    <source>
        <dbReference type="ARBA" id="ARBA00007682"/>
    </source>
</evidence>
<evidence type="ECO:0000259" key="12">
    <source>
        <dbReference type="Pfam" id="PF04153"/>
    </source>
</evidence>
<feature type="compositionally biased region" description="Basic and acidic residues" evidence="10">
    <location>
        <begin position="630"/>
        <end position="640"/>
    </location>
</feature>
<dbReference type="Pfam" id="PF04153">
    <property type="entry name" value="NOT2_3_5_C"/>
    <property type="match status" value="1"/>
</dbReference>
<dbReference type="GO" id="GO:0005737">
    <property type="term" value="C:cytoplasm"/>
    <property type="evidence" value="ECO:0007669"/>
    <property type="project" value="UniProtKB-SubCell"/>
</dbReference>
<feature type="coiled-coil region" evidence="9">
    <location>
        <begin position="351"/>
        <end position="407"/>
    </location>
</feature>
<proteinExistence type="inferred from homology"/>
<feature type="domain" description="Domain of unknown function with conserved HDNR motif" evidence="13">
    <location>
        <begin position="20"/>
        <end position="98"/>
    </location>
</feature>
<feature type="compositionally biased region" description="Low complexity" evidence="10">
    <location>
        <begin position="663"/>
        <end position="702"/>
    </location>
</feature>
<sequence>MNQVQIRQVPITPSLSPERTAGAWFPTGYYGHFRAKPRIDLSNSFRQLARPNPPKIFIERQTSAATTHQFSDHDNRHRYEADPLIRGAQKGIGRRRTKSRAAGEFDPFLVSWLPKNADRKTYVDEIKVSSYADDYSHDSLPPPISFDPSLLNPTLSKSLPDIQPVKPSTAKEFSIYQIGFSHGQPDATHSKKIREETFQRYAGTAIRRAQIRHIDRSTDVATCLAWSSVDCDPPTITTTAKKTEKSINADAPVAKQTRITSSIETSQNQINPYHSESMPAFKNIERATFDITPLPEYVTVKVPPALRRATSFVQPRHSSEIDRCLKKVTEGVETFEDIWQKVHSAPNHNQKDKYEQELKKEIKKLQRLRDQIKAWISSTEIKDKKQLQEARKNIELQMERFKVVERETKTKAYSKEGLGAGQKLDPQEKEKEECNQWIAEAIHELNIQIDKFEADIDALSASLKKKKSDKDKQERLEETKHSLERHKFHIESLEKILRAINNDALDPKTIHSLRADIEYYVESNQESDFKENELMYEEIDMDDLITLMAPVLAVPITQSHPPSLSNGISSSLNSNHIDISSSSNHGSDRVTATSATTNSNHGDNESLMGLTTPSSTQASSPSASPALSLTEDRKRNKSESEDNQSQRHRTNSGANHSTTTYVSSPKTSLQLQQQSPSVSTTTKSTLPTVSTPASALSTSAPPHFAYPAATTTTATSTTSALPVLQYSAIVSQNTVPSTSTTTTSSNTNTSKQQQQQHVLSPPAKQQQQQQSRQLLNGSGAISILNDSIVTTSSTLPISSVTTTVTNSSNTSHPPSLLSTANDRSGILPQHILNNISSQMNTPSSTAPVIPSSLYSSTSSGLSNSNIPLDTSPSSANIIDPAIVSQQPSILSRPISENDRSTVMSNGSSDGHSLLDNTFPNVQSSFLSNNNTNIAEIPATNGGVIGQLASGIPINPEHHSHRYSLQSTSLNILQQQSISAGRVPLTQAEMRMLNRLNSAYAKLPSLLESERQRTNANRIYGRGSLSQSQTIPYYPQTPPAGSDTPEFYYRLAPDTLFFVFYYMEGTRAQYLAAKALKRQSWRFHTKHMMWFQRHEEPKTITDDYEQGTYIFFDYERWQTRKRDNFIFEYKFLEDREF</sequence>
<evidence type="ECO:0000256" key="5">
    <source>
        <dbReference type="ARBA" id="ARBA00022491"/>
    </source>
</evidence>
<accession>A0A815XR53</accession>
<keyword evidence="8" id="KW-0539">Nucleus</keyword>
<feature type="domain" description="CCR4-Not complex component Not N-terminal" evidence="11">
    <location>
        <begin position="318"/>
        <end position="541"/>
    </location>
</feature>
<dbReference type="InterPro" id="IPR038635">
    <property type="entry name" value="CCR4-NOT_su2/3/5_C_sf"/>
</dbReference>
<evidence type="ECO:0000256" key="7">
    <source>
        <dbReference type="ARBA" id="ARBA00023163"/>
    </source>
</evidence>
<evidence type="ECO:0000256" key="9">
    <source>
        <dbReference type="SAM" id="Coils"/>
    </source>
</evidence>
<comment type="subcellular location">
    <subcellularLocation>
        <location evidence="2">Cytoplasm</location>
    </subcellularLocation>
    <subcellularLocation>
        <location evidence="1">Nucleus</location>
    </subcellularLocation>
</comment>
<comment type="similarity">
    <text evidence="3">Belongs to the CNOT2/3/5 family.</text>
</comment>
<dbReference type="InterPro" id="IPR029369">
    <property type="entry name" value="HDNR"/>
</dbReference>
<dbReference type="Gene3D" id="2.30.30.1020">
    <property type="entry name" value="CCR4-NOT complex subunit 2/3/5, C-terminal domain"/>
    <property type="match status" value="1"/>
</dbReference>
<feature type="coiled-coil region" evidence="9">
    <location>
        <begin position="442"/>
        <end position="476"/>
    </location>
</feature>
<evidence type="ECO:0000313" key="15">
    <source>
        <dbReference type="Proteomes" id="UP000663828"/>
    </source>
</evidence>
<feature type="region of interest" description="Disordered" evidence="10">
    <location>
        <begin position="733"/>
        <end position="774"/>
    </location>
</feature>
<dbReference type="GO" id="GO:0005634">
    <property type="term" value="C:nucleus"/>
    <property type="evidence" value="ECO:0007669"/>
    <property type="project" value="UniProtKB-SubCell"/>
</dbReference>
<dbReference type="GO" id="GO:0006355">
    <property type="term" value="P:regulation of DNA-templated transcription"/>
    <property type="evidence" value="ECO:0007669"/>
    <property type="project" value="InterPro"/>
</dbReference>
<feature type="compositionally biased region" description="Low complexity" evidence="10">
    <location>
        <begin position="576"/>
        <end position="585"/>
    </location>
</feature>
<organism evidence="14 15">
    <name type="scientific">Adineta ricciae</name>
    <name type="common">Rotifer</name>
    <dbReference type="NCBI Taxonomy" id="249248"/>
    <lineage>
        <taxon>Eukaryota</taxon>
        <taxon>Metazoa</taxon>
        <taxon>Spiralia</taxon>
        <taxon>Gnathifera</taxon>
        <taxon>Rotifera</taxon>
        <taxon>Eurotatoria</taxon>
        <taxon>Bdelloidea</taxon>
        <taxon>Adinetida</taxon>
        <taxon>Adinetidae</taxon>
        <taxon>Adineta</taxon>
    </lineage>
</organism>